<protein>
    <submittedName>
        <fullName evidence="2">Uncharacterized protein</fullName>
    </submittedName>
</protein>
<evidence type="ECO:0000256" key="1">
    <source>
        <dbReference type="SAM" id="MobiDB-lite"/>
    </source>
</evidence>
<dbReference type="Proteomes" id="UP000887013">
    <property type="component" value="Unassembled WGS sequence"/>
</dbReference>
<proteinExistence type="predicted"/>
<evidence type="ECO:0000313" key="3">
    <source>
        <dbReference type="Proteomes" id="UP000887013"/>
    </source>
</evidence>
<feature type="compositionally biased region" description="Polar residues" evidence="1">
    <location>
        <begin position="66"/>
        <end position="75"/>
    </location>
</feature>
<sequence>MDKAQTSEERAHLNTRIVPTALTGANTGPLRMVPNLELIGDEDRQRARPPNSHHATIPEDPEPGKTNVTSPTSAG</sequence>
<reference evidence="2" key="1">
    <citation type="submission" date="2020-08" db="EMBL/GenBank/DDBJ databases">
        <title>Multicomponent nature underlies the extraordinary mechanical properties of spider dragline silk.</title>
        <authorList>
            <person name="Kono N."/>
            <person name="Nakamura H."/>
            <person name="Mori M."/>
            <person name="Yoshida Y."/>
            <person name="Ohtoshi R."/>
            <person name="Malay A.D."/>
            <person name="Moran D.A.P."/>
            <person name="Tomita M."/>
            <person name="Numata K."/>
            <person name="Arakawa K."/>
        </authorList>
    </citation>
    <scope>NUCLEOTIDE SEQUENCE</scope>
</reference>
<accession>A0A8X6N3Z7</accession>
<name>A0A8X6N3Z7_NEPPI</name>
<evidence type="ECO:0000313" key="2">
    <source>
        <dbReference type="EMBL" id="GFS92916.1"/>
    </source>
</evidence>
<dbReference type="AlphaFoldDB" id="A0A8X6N3Z7"/>
<comment type="caution">
    <text evidence="2">The sequence shown here is derived from an EMBL/GenBank/DDBJ whole genome shotgun (WGS) entry which is preliminary data.</text>
</comment>
<dbReference type="EMBL" id="BMAW01099999">
    <property type="protein sequence ID" value="GFS92916.1"/>
    <property type="molecule type" value="Genomic_DNA"/>
</dbReference>
<gene>
    <name evidence="2" type="ORF">NPIL_471831</name>
</gene>
<feature type="region of interest" description="Disordered" evidence="1">
    <location>
        <begin position="1"/>
        <end position="75"/>
    </location>
</feature>
<feature type="compositionally biased region" description="Basic and acidic residues" evidence="1">
    <location>
        <begin position="1"/>
        <end position="12"/>
    </location>
</feature>
<organism evidence="2 3">
    <name type="scientific">Nephila pilipes</name>
    <name type="common">Giant wood spider</name>
    <name type="synonym">Nephila maculata</name>
    <dbReference type="NCBI Taxonomy" id="299642"/>
    <lineage>
        <taxon>Eukaryota</taxon>
        <taxon>Metazoa</taxon>
        <taxon>Ecdysozoa</taxon>
        <taxon>Arthropoda</taxon>
        <taxon>Chelicerata</taxon>
        <taxon>Arachnida</taxon>
        <taxon>Araneae</taxon>
        <taxon>Araneomorphae</taxon>
        <taxon>Entelegynae</taxon>
        <taxon>Araneoidea</taxon>
        <taxon>Nephilidae</taxon>
        <taxon>Nephila</taxon>
    </lineage>
</organism>
<keyword evidence="3" id="KW-1185">Reference proteome</keyword>